<dbReference type="GO" id="GO:0005634">
    <property type="term" value="C:nucleus"/>
    <property type="evidence" value="ECO:0007669"/>
    <property type="project" value="TreeGrafter"/>
</dbReference>
<gene>
    <name evidence="9" type="ORF">TDIB3V08_LOCUS5914</name>
</gene>
<dbReference type="PROSITE" id="PS50040">
    <property type="entry name" value="EF1G_C"/>
    <property type="match status" value="1"/>
</dbReference>
<protein>
    <recommendedName>
        <fullName evidence="1">Elongation factor 1-gamma</fullName>
    </recommendedName>
    <alternativeName>
        <fullName evidence="4">eEF-1B gamma</fullName>
    </alternativeName>
</protein>
<feature type="domain" description="GST N-terminal" evidence="7">
    <location>
        <begin position="2"/>
        <end position="84"/>
    </location>
</feature>
<dbReference type="SMART" id="SM01183">
    <property type="entry name" value="EF1G"/>
    <property type="match status" value="1"/>
</dbReference>
<dbReference type="FunFam" id="1.20.1050.10:FF:000006">
    <property type="entry name" value="Elongation factor 1 gamma"/>
    <property type="match status" value="1"/>
</dbReference>
<dbReference type="InterPro" id="IPR004046">
    <property type="entry name" value="GST_C"/>
</dbReference>
<dbReference type="Pfam" id="PF00647">
    <property type="entry name" value="EF1G"/>
    <property type="match status" value="1"/>
</dbReference>
<dbReference type="SUPFAM" id="SSF89942">
    <property type="entry name" value="eEF1-gamma domain"/>
    <property type="match status" value="1"/>
</dbReference>
<feature type="domain" description="GST C-terminal" evidence="8">
    <location>
        <begin position="85"/>
        <end position="213"/>
    </location>
</feature>
<dbReference type="Gene3D" id="3.40.30.10">
    <property type="entry name" value="Glutaredoxin"/>
    <property type="match status" value="1"/>
</dbReference>
<dbReference type="InterPro" id="IPR036433">
    <property type="entry name" value="EF1B_G_C_sf"/>
</dbReference>
<evidence type="ECO:0000259" key="8">
    <source>
        <dbReference type="PROSITE" id="PS50405"/>
    </source>
</evidence>
<dbReference type="PANTHER" id="PTHR43986:SF1">
    <property type="entry name" value="ELONGATION FACTOR 1-GAMMA"/>
    <property type="match status" value="1"/>
</dbReference>
<dbReference type="SUPFAM" id="SSF52833">
    <property type="entry name" value="Thioredoxin-like"/>
    <property type="match status" value="1"/>
</dbReference>
<name>A0A7R8VJF0_TIMDO</name>
<proteinExistence type="predicted"/>
<evidence type="ECO:0000256" key="1">
    <source>
        <dbReference type="ARBA" id="ARBA00022218"/>
    </source>
</evidence>
<dbReference type="AlphaFoldDB" id="A0A7R8VJF0"/>
<dbReference type="CDD" id="cd03181">
    <property type="entry name" value="GST_C_EF1Bgamma_like"/>
    <property type="match status" value="1"/>
</dbReference>
<dbReference type="GO" id="GO:0003746">
    <property type="term" value="F:translation elongation factor activity"/>
    <property type="evidence" value="ECO:0007669"/>
    <property type="project" value="UniProtKB-UniRule"/>
</dbReference>
<sequence length="438" mass="50144">MASGTLYTYPENFRAFKILIAAQYAGTNVKVSPDFVFGETNKTKDFLNKFPLGKVPAFETSDGKYLTESNAIAYYVANAQLRGQTEPDKAQVLQWLGFADSEILPASCAWVYPILGVMPLNKQSQEQAKEDIKLALSALNKYLLTRTFLVGERITLADICVAATLLQLYKYVLDPAFRKPYVCVNRWFTTIVNQPQVKAVIGEFKLCEKASEFDPKKFAEFKSKLAFLFGSEFCLKCPPKAEKDTCSVKKEKKKTEKPAPEPAEELDAADLALAEEPKSKDPLDALPKGTFNMDDFKRCYSNEDESKSIPYFWEKFDPENYSIWFGEYKYNEELQKVFMSCNLISGMYQRLDKLRKNAFASMCLFGTDNDNTISGIWVWRGQDLVFPLSPDWQIDFESYQWTKLDPTKEQTKELVKQYLSWTGTDKEGRKFNQGKVFK</sequence>
<dbReference type="PROSITE" id="PS50404">
    <property type="entry name" value="GST_NTER"/>
    <property type="match status" value="1"/>
</dbReference>
<dbReference type="CDD" id="cd03044">
    <property type="entry name" value="GST_N_EF1Bgamma"/>
    <property type="match status" value="1"/>
</dbReference>
<dbReference type="GO" id="GO:0005737">
    <property type="term" value="C:cytoplasm"/>
    <property type="evidence" value="ECO:0007669"/>
    <property type="project" value="TreeGrafter"/>
</dbReference>
<dbReference type="SFLD" id="SFLDS00019">
    <property type="entry name" value="Glutathione_Transferase_(cytos"/>
    <property type="match status" value="1"/>
</dbReference>
<evidence type="ECO:0000259" key="7">
    <source>
        <dbReference type="PROSITE" id="PS50404"/>
    </source>
</evidence>
<keyword evidence="3 5" id="KW-0648">Protein biosynthesis</keyword>
<dbReference type="InterPro" id="IPR010987">
    <property type="entry name" value="Glutathione-S-Trfase_C-like"/>
</dbReference>
<dbReference type="Gene3D" id="1.20.1050.10">
    <property type="match status" value="1"/>
</dbReference>
<dbReference type="PANTHER" id="PTHR43986">
    <property type="entry name" value="ELONGATION FACTOR 1-GAMMA"/>
    <property type="match status" value="1"/>
</dbReference>
<reference evidence="9" key="1">
    <citation type="submission" date="2020-11" db="EMBL/GenBank/DDBJ databases">
        <authorList>
            <person name="Tran Van P."/>
        </authorList>
    </citation>
    <scope>NUCLEOTIDE SEQUENCE</scope>
</reference>
<dbReference type="PROSITE" id="PS50405">
    <property type="entry name" value="GST_CTER"/>
    <property type="match status" value="1"/>
</dbReference>
<feature type="domain" description="EF-1-gamma C-terminal" evidence="6">
    <location>
        <begin position="279"/>
        <end position="438"/>
    </location>
</feature>
<dbReference type="EMBL" id="OA566949">
    <property type="protein sequence ID" value="CAD7199668.1"/>
    <property type="molecule type" value="Genomic_DNA"/>
</dbReference>
<evidence type="ECO:0000256" key="5">
    <source>
        <dbReference type="PROSITE-ProRule" id="PRU00519"/>
    </source>
</evidence>
<accession>A0A7R8VJF0</accession>
<dbReference type="Pfam" id="PF00043">
    <property type="entry name" value="GST_C"/>
    <property type="match status" value="1"/>
</dbReference>
<evidence type="ECO:0000256" key="2">
    <source>
        <dbReference type="ARBA" id="ARBA00022768"/>
    </source>
</evidence>
<dbReference type="InterPro" id="IPR040079">
    <property type="entry name" value="Glutathione_S-Trfase"/>
</dbReference>
<dbReference type="FunFam" id="3.30.70.1010:FF:000001">
    <property type="entry name" value="Elongation factor 1-gamma 1"/>
    <property type="match status" value="1"/>
</dbReference>
<evidence type="ECO:0000313" key="9">
    <source>
        <dbReference type="EMBL" id="CAD7199668.1"/>
    </source>
</evidence>
<dbReference type="InterPro" id="IPR036282">
    <property type="entry name" value="Glutathione-S-Trfase_C_sf"/>
</dbReference>
<dbReference type="FunFam" id="3.40.30.10:FF:000233">
    <property type="entry name" value="Elongation factor 1-gamma"/>
    <property type="match status" value="1"/>
</dbReference>
<dbReference type="InterPro" id="IPR001662">
    <property type="entry name" value="EF1B_G_C"/>
</dbReference>
<dbReference type="Gene3D" id="3.30.70.1010">
    <property type="entry name" value="Translation elongation factor EF1B, gamma chain, conserved domain"/>
    <property type="match status" value="1"/>
</dbReference>
<dbReference type="InterPro" id="IPR050802">
    <property type="entry name" value="EF-GSTs"/>
</dbReference>
<dbReference type="SUPFAM" id="SSF47616">
    <property type="entry name" value="GST C-terminal domain-like"/>
    <property type="match status" value="1"/>
</dbReference>
<dbReference type="InterPro" id="IPR004045">
    <property type="entry name" value="Glutathione_S-Trfase_N"/>
</dbReference>
<keyword evidence="2 5" id="KW-0251">Elongation factor</keyword>
<evidence type="ECO:0000259" key="6">
    <source>
        <dbReference type="PROSITE" id="PS50040"/>
    </source>
</evidence>
<evidence type="ECO:0000256" key="4">
    <source>
        <dbReference type="ARBA" id="ARBA00030426"/>
    </source>
</evidence>
<organism evidence="9">
    <name type="scientific">Timema douglasi</name>
    <name type="common">Walking stick</name>
    <dbReference type="NCBI Taxonomy" id="61478"/>
    <lineage>
        <taxon>Eukaryota</taxon>
        <taxon>Metazoa</taxon>
        <taxon>Ecdysozoa</taxon>
        <taxon>Arthropoda</taxon>
        <taxon>Hexapoda</taxon>
        <taxon>Insecta</taxon>
        <taxon>Pterygota</taxon>
        <taxon>Neoptera</taxon>
        <taxon>Polyneoptera</taxon>
        <taxon>Phasmatodea</taxon>
        <taxon>Timematodea</taxon>
        <taxon>Timematoidea</taxon>
        <taxon>Timematidae</taxon>
        <taxon>Timema</taxon>
    </lineage>
</organism>
<dbReference type="SFLD" id="SFLDG00358">
    <property type="entry name" value="Main_(cytGST)"/>
    <property type="match status" value="1"/>
</dbReference>
<evidence type="ECO:0000256" key="3">
    <source>
        <dbReference type="ARBA" id="ARBA00022917"/>
    </source>
</evidence>
<dbReference type="InterPro" id="IPR036249">
    <property type="entry name" value="Thioredoxin-like_sf"/>
</dbReference>
<dbReference type="Pfam" id="PF02798">
    <property type="entry name" value="GST_N"/>
    <property type="match status" value="1"/>
</dbReference>